<evidence type="ECO:0000313" key="2">
    <source>
        <dbReference type="EMBL" id="CAB9524290.1"/>
    </source>
</evidence>
<gene>
    <name evidence="2" type="ORF">SEMRO_1518_G279210.1</name>
</gene>
<dbReference type="AlphaFoldDB" id="A0A9N8HTI7"/>
<sequence>MSNSPTRVTSSEDSRERVLYGLMAFQRWAKSQNRNTPSALVEGLGEYGLEMSISNLDLGNSFHLVRWVRGDSSQAVQMFDFRVNEPDTIRVRYVKRTDNDRHTFNIRTGKVHSIKGNWMSGDRESQSVMETPRVASAYELLLEQWISPRNWCREGRFVIIRPKDLPTNDDDVVPKVRGVTLCKSAVGLLRNGYTLLLVKGDLIQIPLPKERRKASPSIPPKRPSLDVVGRHHNDPMILASSSPSGPTEGHNSLGYLRTMLTRPSPVNSLWVACMTGAITTCIGMCLVHGR</sequence>
<dbReference type="Proteomes" id="UP001153069">
    <property type="component" value="Unassembled WGS sequence"/>
</dbReference>
<dbReference type="EMBL" id="CAICTM010001516">
    <property type="protein sequence ID" value="CAB9524290.1"/>
    <property type="molecule type" value="Genomic_DNA"/>
</dbReference>
<accession>A0A9N8HTI7</accession>
<evidence type="ECO:0000313" key="3">
    <source>
        <dbReference type="Proteomes" id="UP001153069"/>
    </source>
</evidence>
<organism evidence="2 3">
    <name type="scientific">Seminavis robusta</name>
    <dbReference type="NCBI Taxonomy" id="568900"/>
    <lineage>
        <taxon>Eukaryota</taxon>
        <taxon>Sar</taxon>
        <taxon>Stramenopiles</taxon>
        <taxon>Ochrophyta</taxon>
        <taxon>Bacillariophyta</taxon>
        <taxon>Bacillariophyceae</taxon>
        <taxon>Bacillariophycidae</taxon>
        <taxon>Naviculales</taxon>
        <taxon>Naviculaceae</taxon>
        <taxon>Seminavis</taxon>
    </lineage>
</organism>
<name>A0A9N8HTI7_9STRA</name>
<protein>
    <submittedName>
        <fullName evidence="2">Uncharacterized protein</fullName>
    </submittedName>
</protein>
<feature type="transmembrane region" description="Helical" evidence="1">
    <location>
        <begin position="269"/>
        <end position="287"/>
    </location>
</feature>
<reference evidence="2" key="1">
    <citation type="submission" date="2020-06" db="EMBL/GenBank/DDBJ databases">
        <authorList>
            <consortium name="Plant Systems Biology data submission"/>
        </authorList>
    </citation>
    <scope>NUCLEOTIDE SEQUENCE</scope>
    <source>
        <strain evidence="2">D6</strain>
    </source>
</reference>
<keyword evidence="1" id="KW-0812">Transmembrane</keyword>
<evidence type="ECO:0000256" key="1">
    <source>
        <dbReference type="SAM" id="Phobius"/>
    </source>
</evidence>
<keyword evidence="1" id="KW-1133">Transmembrane helix</keyword>
<keyword evidence="3" id="KW-1185">Reference proteome</keyword>
<comment type="caution">
    <text evidence="2">The sequence shown here is derived from an EMBL/GenBank/DDBJ whole genome shotgun (WGS) entry which is preliminary data.</text>
</comment>
<keyword evidence="1" id="KW-0472">Membrane</keyword>
<proteinExistence type="predicted"/>